<evidence type="ECO:0000313" key="2">
    <source>
        <dbReference type="EMBL" id="XCJ69325.1"/>
    </source>
</evidence>
<dbReference type="AlphaFoldDB" id="A0AAU8IM13"/>
<keyword evidence="1" id="KW-0472">Membrane</keyword>
<dbReference type="RefSeq" id="WP_353941016.1">
    <property type="nucleotide sequence ID" value="NZ_CP159534.1"/>
</dbReference>
<feature type="transmembrane region" description="Helical" evidence="1">
    <location>
        <begin position="36"/>
        <end position="57"/>
    </location>
</feature>
<keyword evidence="1" id="KW-0812">Transmembrane</keyword>
<accession>A0AAU8IM13</accession>
<evidence type="ECO:0000256" key="1">
    <source>
        <dbReference type="SAM" id="Phobius"/>
    </source>
</evidence>
<proteinExistence type="predicted"/>
<organism evidence="2">
    <name type="scientific">Streptomyces tabacisoli</name>
    <dbReference type="NCBI Taxonomy" id="3156398"/>
    <lineage>
        <taxon>Bacteria</taxon>
        <taxon>Bacillati</taxon>
        <taxon>Actinomycetota</taxon>
        <taxon>Actinomycetes</taxon>
        <taxon>Kitasatosporales</taxon>
        <taxon>Streptomycetaceae</taxon>
        <taxon>Streptomyces</taxon>
    </lineage>
</organism>
<dbReference type="KEGG" id="stac:ABII15_04770"/>
<keyword evidence="1" id="KW-1133">Transmembrane helix</keyword>
<gene>
    <name evidence="2" type="ORF">ABII15_04770</name>
</gene>
<reference evidence="2" key="1">
    <citation type="submission" date="2024-06" db="EMBL/GenBank/DDBJ databases">
        <title>Streptomyces sp. strain HUAS MG91 genome sequences.</title>
        <authorList>
            <person name="Mo P."/>
        </authorList>
    </citation>
    <scope>NUCLEOTIDE SEQUENCE</scope>
    <source>
        <strain evidence="2">HUAS MG91</strain>
    </source>
</reference>
<protein>
    <submittedName>
        <fullName evidence="2">Uncharacterized protein</fullName>
    </submittedName>
</protein>
<dbReference type="EMBL" id="CP159534">
    <property type="protein sequence ID" value="XCJ69325.1"/>
    <property type="molecule type" value="Genomic_DNA"/>
</dbReference>
<sequence length="59" mass="6920">MTPHDSPGSPGPFDARTLAERARELTRRDRRADHRLFWLELVVLLVIAALLVARWWWVV</sequence>
<name>A0AAU8IM13_9ACTN</name>